<evidence type="ECO:0000256" key="6">
    <source>
        <dbReference type="ARBA" id="ARBA00023180"/>
    </source>
</evidence>
<reference evidence="14" key="1">
    <citation type="journal article" date="2020" name="Fungal Divers.">
        <title>Resolving the Mortierellaceae phylogeny through synthesis of multi-gene phylogenetics and phylogenomics.</title>
        <authorList>
            <person name="Vandepol N."/>
            <person name="Liber J."/>
            <person name="Desiro A."/>
            <person name="Na H."/>
            <person name="Kennedy M."/>
            <person name="Barry K."/>
            <person name="Grigoriev I.V."/>
            <person name="Miller A.N."/>
            <person name="O'Donnell K."/>
            <person name="Stajich J.E."/>
            <person name="Bonito G."/>
        </authorList>
    </citation>
    <scope>NUCLEOTIDE SEQUENCE</scope>
    <source>
        <strain evidence="14">BC1065</strain>
    </source>
</reference>
<dbReference type="PANTHER" id="PTHR22762">
    <property type="entry name" value="ALPHA-GLUCOSIDASE"/>
    <property type="match status" value="1"/>
</dbReference>
<sequence length="1046" mass="116805">MAVLSSFRQRMVPLVLVLFLGAASLATARAVAKVESPNPSQQPLPDDKGVCSHLTGRQDCGYLGVTQDECAQRQCCWSPAEGVPWCFHKKDVEYVCPADIVSRRDCGYLGIGQKECNDRNCCWDSKPNNLNGPWCFYKQHTCKGYKIVSQTETMDGLLIRLDLLGGPKGCARYGDDVQQLVVHVHFESDARVRVKISDMNRERYEVPPLAIPPVKSKKRTPAQKYSFEVSPEPFSFKVTRTDTKETVFDTAVAGTDSLVFEDEYLEISTAVPNDADIYGLGEVVSTFRRDTRGTRQTMWARDAATPVGENVYGSQPFYLEMRGQRAHGVFLKNSNGMDVIMTPGKLTYKVLGGVLDFTIFLGPSPAEVIREYTEVIGRPHMPPAWSLGWHQSRYGYKDIDQVEEVVRRYRQENLPLDSIWIDIDYMDKWYDFTYDPVKFPKQRMKAFADNLHTRHQYLSLIVDPGIPIIPGYEPYDSGMRDDIFVKSDKGVPIVGEVWPGKTYFPDFFNTNETWAWWTRQLKGMRDDVAVDGIWIDMNEPASWCNGECTSNGQSEAPKPQGSKYLINNAGRQAPLNEKTVSVTAVHKNGLRMYDTHNLYGHIESVATRHAMLSIDKQSRPFILTRSNFAGTGSHAAHWTGDNWSEWNHLYFSIPGILNFGMFGIPFTGADICGFVGNTTEELCLRWHQLGALYPFARNHNAINMIDQEPYHWPNSVLPAARKAIQIRYSLMPYLYTLHTDAHQQGDPVWRPLFFEFPNDGLTLKIEHQFMMGPSLMVSPALNKGQVQVKAYFPGSGRWFDLWSYELVVPGDGEKNLPAPAPPQNGPGDSTGERPNRYRSLPARIHLGSGNGTTDPIPIHVAGGHVLALQENPQLTVAETRLQPVTVLVALDAQGKANGRIHVDDGKSLETTVYGTVSWEAIPGAPKLVNNGTVVGPSGMPDDEKRRRLEHTQTVEKIVVMGLDVNRGAPAASPTEDRLIAGITINGQQLTMDPAHVGFVGEAAEQRGTDPALGVAWVLNITKGSLIFSGLKLDLFGTWAVEWRFTS</sequence>
<evidence type="ECO:0000313" key="15">
    <source>
        <dbReference type="Proteomes" id="UP000807716"/>
    </source>
</evidence>
<dbReference type="PROSITE" id="PS00025">
    <property type="entry name" value="P_TREFOIL_1"/>
    <property type="match status" value="1"/>
</dbReference>
<dbReference type="SUPFAM" id="SSF51011">
    <property type="entry name" value="Glycosyl hydrolase domain"/>
    <property type="match status" value="1"/>
</dbReference>
<evidence type="ECO:0000259" key="13">
    <source>
        <dbReference type="PROSITE" id="PS51448"/>
    </source>
</evidence>
<evidence type="ECO:0000256" key="4">
    <source>
        <dbReference type="ARBA" id="ARBA00023136"/>
    </source>
</evidence>
<comment type="caution">
    <text evidence="14">The sequence shown here is derived from an EMBL/GenBank/DDBJ whole genome shotgun (WGS) entry which is preliminary data.</text>
</comment>
<keyword evidence="4" id="KW-0472">Membrane</keyword>
<dbReference type="InterPro" id="IPR048395">
    <property type="entry name" value="Glyco_hydro_31_C"/>
</dbReference>
<evidence type="ECO:0000256" key="12">
    <source>
        <dbReference type="SAM" id="SignalP"/>
    </source>
</evidence>
<evidence type="ECO:0000256" key="8">
    <source>
        <dbReference type="ARBA" id="ARBA00041343"/>
    </source>
</evidence>
<dbReference type="Gene3D" id="4.10.110.10">
    <property type="entry name" value="Spasmolytic Protein, domain 1"/>
    <property type="match status" value="2"/>
</dbReference>
<dbReference type="OrthoDB" id="5839090at2759"/>
<feature type="disulfide bond" evidence="9">
    <location>
        <begin position="106"/>
        <end position="121"/>
    </location>
</feature>
<dbReference type="InterPro" id="IPR030458">
    <property type="entry name" value="Glyco_hydro_31_AS"/>
</dbReference>
<dbReference type="AlphaFoldDB" id="A0A9P6TYK0"/>
<feature type="chain" id="PRO_5040377394" description="Maltase" evidence="12">
    <location>
        <begin position="29"/>
        <end position="1046"/>
    </location>
</feature>
<keyword evidence="3 10" id="KW-0378">Hydrolase</keyword>
<dbReference type="SUPFAM" id="SSF51445">
    <property type="entry name" value="(Trans)glycosidases"/>
    <property type="match status" value="1"/>
</dbReference>
<dbReference type="Pfam" id="PF01055">
    <property type="entry name" value="Glyco_hydro_31_2nd"/>
    <property type="match status" value="1"/>
</dbReference>
<keyword evidence="5 9" id="KW-1015">Disulfide bond</keyword>
<dbReference type="GO" id="GO:0004553">
    <property type="term" value="F:hydrolase activity, hydrolyzing O-glycosyl compounds"/>
    <property type="evidence" value="ECO:0007669"/>
    <property type="project" value="InterPro"/>
</dbReference>
<dbReference type="SUPFAM" id="SSF57492">
    <property type="entry name" value="Trefoil"/>
    <property type="match status" value="1"/>
</dbReference>
<dbReference type="Proteomes" id="UP000807716">
    <property type="component" value="Unassembled WGS sequence"/>
</dbReference>
<protein>
    <recommendedName>
        <fullName evidence="8">Maltase</fullName>
    </recommendedName>
</protein>
<dbReference type="GO" id="GO:0030246">
    <property type="term" value="F:carbohydrate binding"/>
    <property type="evidence" value="ECO:0007669"/>
    <property type="project" value="InterPro"/>
</dbReference>
<comment type="caution">
    <text evidence="9">Lacks conserved residue(s) required for the propagation of feature annotation.</text>
</comment>
<dbReference type="Pfam" id="PF13802">
    <property type="entry name" value="Gal_mutarotas_2"/>
    <property type="match status" value="1"/>
</dbReference>
<keyword evidence="6" id="KW-0325">Glycoprotein</keyword>
<gene>
    <name evidence="14" type="ORF">DFQ27_008705</name>
</gene>
<evidence type="ECO:0000256" key="9">
    <source>
        <dbReference type="PROSITE-ProRule" id="PRU00779"/>
    </source>
</evidence>
<dbReference type="InterPro" id="IPR025887">
    <property type="entry name" value="Glyco_hydro_31_N_dom"/>
</dbReference>
<feature type="disulfide bond" evidence="9">
    <location>
        <begin position="60"/>
        <end position="75"/>
    </location>
</feature>
<keyword evidence="7 10" id="KW-0326">Glycosidase</keyword>
<dbReference type="InterPro" id="IPR044913">
    <property type="entry name" value="P_trefoil_dom_sf"/>
</dbReference>
<dbReference type="Pfam" id="PF00088">
    <property type="entry name" value="Trefoil"/>
    <property type="match status" value="2"/>
</dbReference>
<dbReference type="Gene3D" id="2.60.40.1180">
    <property type="entry name" value="Golgi alpha-mannosidase II"/>
    <property type="match status" value="2"/>
</dbReference>
<feature type="disulfide bond" evidence="9">
    <location>
        <begin position="96"/>
        <end position="122"/>
    </location>
</feature>
<feature type="domain" description="P-type" evidence="13">
    <location>
        <begin position="94"/>
        <end position="139"/>
    </location>
</feature>
<feature type="region of interest" description="Disordered" evidence="11">
    <location>
        <begin position="813"/>
        <end position="836"/>
    </location>
</feature>
<dbReference type="PANTHER" id="PTHR22762:SF133">
    <property type="entry name" value="P-TYPE DOMAIN-CONTAINING PROTEIN"/>
    <property type="match status" value="1"/>
</dbReference>
<accession>A0A9P6TYK0</accession>
<dbReference type="SMART" id="SM00018">
    <property type="entry name" value="PD"/>
    <property type="match status" value="2"/>
</dbReference>
<dbReference type="GO" id="GO:0005975">
    <property type="term" value="P:carbohydrate metabolic process"/>
    <property type="evidence" value="ECO:0007669"/>
    <property type="project" value="InterPro"/>
</dbReference>
<evidence type="ECO:0000256" key="11">
    <source>
        <dbReference type="SAM" id="MobiDB-lite"/>
    </source>
</evidence>
<dbReference type="EMBL" id="JAAAJB010000742">
    <property type="protein sequence ID" value="KAG0251541.1"/>
    <property type="molecule type" value="Genomic_DNA"/>
</dbReference>
<dbReference type="CDD" id="cd06602">
    <property type="entry name" value="GH31_MGAM_SI_GAA"/>
    <property type="match status" value="1"/>
</dbReference>
<dbReference type="SUPFAM" id="SSF74650">
    <property type="entry name" value="Galactose mutarotase-like"/>
    <property type="match status" value="1"/>
</dbReference>
<evidence type="ECO:0000256" key="1">
    <source>
        <dbReference type="ARBA" id="ARBA00004308"/>
    </source>
</evidence>
<dbReference type="InterPro" id="IPR000519">
    <property type="entry name" value="P_trefoil_dom"/>
</dbReference>
<keyword evidence="15" id="KW-1185">Reference proteome</keyword>
<evidence type="ECO:0000256" key="10">
    <source>
        <dbReference type="RuleBase" id="RU361185"/>
    </source>
</evidence>
<evidence type="ECO:0000313" key="14">
    <source>
        <dbReference type="EMBL" id="KAG0251541.1"/>
    </source>
</evidence>
<feature type="signal peptide" evidence="12">
    <location>
        <begin position="1"/>
        <end position="28"/>
    </location>
</feature>
<proteinExistence type="inferred from homology"/>
<evidence type="ECO:0000256" key="5">
    <source>
        <dbReference type="ARBA" id="ARBA00023157"/>
    </source>
</evidence>
<dbReference type="GO" id="GO:0016324">
    <property type="term" value="C:apical plasma membrane"/>
    <property type="evidence" value="ECO:0007669"/>
    <property type="project" value="UniProtKB-SubCell"/>
</dbReference>
<evidence type="ECO:0000256" key="7">
    <source>
        <dbReference type="ARBA" id="ARBA00023295"/>
    </source>
</evidence>
<evidence type="ECO:0000256" key="2">
    <source>
        <dbReference type="ARBA" id="ARBA00007806"/>
    </source>
</evidence>
<dbReference type="InterPro" id="IPR013780">
    <property type="entry name" value="Glyco_hydro_b"/>
</dbReference>
<evidence type="ECO:0000256" key="3">
    <source>
        <dbReference type="ARBA" id="ARBA00022801"/>
    </source>
</evidence>
<comment type="subcellular location">
    <subcellularLocation>
        <location evidence="1">Endomembrane system</location>
    </subcellularLocation>
</comment>
<dbReference type="CDD" id="cd00111">
    <property type="entry name" value="Trefoil"/>
    <property type="match status" value="2"/>
</dbReference>
<dbReference type="InterPro" id="IPR011013">
    <property type="entry name" value="Gal_mutarotase_sf_dom"/>
</dbReference>
<name>A0A9P6TYK0_9FUNG</name>
<dbReference type="InterPro" id="IPR017853">
    <property type="entry name" value="GH"/>
</dbReference>
<comment type="similarity">
    <text evidence="2 10">Belongs to the glycosyl hydrolase 31 family.</text>
</comment>
<feature type="domain" description="P-type" evidence="13">
    <location>
        <begin position="49"/>
        <end position="90"/>
    </location>
</feature>
<dbReference type="Gene3D" id="2.60.40.1760">
    <property type="entry name" value="glycosyl hydrolase (family 31)"/>
    <property type="match status" value="1"/>
</dbReference>
<dbReference type="InterPro" id="IPR000322">
    <property type="entry name" value="Glyco_hydro_31_TIM"/>
</dbReference>
<dbReference type="Gene3D" id="3.20.20.80">
    <property type="entry name" value="Glycosidases"/>
    <property type="match status" value="1"/>
</dbReference>
<organism evidence="14 15">
    <name type="scientific">Actinomortierella ambigua</name>
    <dbReference type="NCBI Taxonomy" id="1343610"/>
    <lineage>
        <taxon>Eukaryota</taxon>
        <taxon>Fungi</taxon>
        <taxon>Fungi incertae sedis</taxon>
        <taxon>Mucoromycota</taxon>
        <taxon>Mortierellomycotina</taxon>
        <taxon>Mortierellomycetes</taxon>
        <taxon>Mortierellales</taxon>
        <taxon>Mortierellaceae</taxon>
        <taxon>Actinomortierella</taxon>
    </lineage>
</organism>
<dbReference type="InterPro" id="IPR017957">
    <property type="entry name" value="P_trefoil_CS"/>
</dbReference>
<dbReference type="PROSITE" id="PS00129">
    <property type="entry name" value="GLYCOSYL_HYDROL_F31_1"/>
    <property type="match status" value="1"/>
</dbReference>
<dbReference type="CDD" id="cd14752">
    <property type="entry name" value="GH31_N"/>
    <property type="match status" value="1"/>
</dbReference>
<dbReference type="Pfam" id="PF21365">
    <property type="entry name" value="Glyco_hydro_31_3rd"/>
    <property type="match status" value="1"/>
</dbReference>
<dbReference type="PROSITE" id="PS51448">
    <property type="entry name" value="P_TREFOIL_2"/>
    <property type="match status" value="2"/>
</dbReference>
<keyword evidence="12" id="KW-0732">Signal</keyword>